<organism evidence="1">
    <name type="scientific">Rhizophagus irregularis (strain DAOM 181602 / DAOM 197198 / MUCL 43194)</name>
    <name type="common">Arbuscular mycorrhizal fungus</name>
    <name type="synonym">Glomus intraradices</name>
    <dbReference type="NCBI Taxonomy" id="747089"/>
    <lineage>
        <taxon>Eukaryota</taxon>
        <taxon>Fungi</taxon>
        <taxon>Fungi incertae sedis</taxon>
        <taxon>Mucoromycota</taxon>
        <taxon>Glomeromycotina</taxon>
        <taxon>Glomeromycetes</taxon>
        <taxon>Glomerales</taxon>
        <taxon>Glomeraceae</taxon>
        <taxon>Rhizophagus</taxon>
    </lineage>
</organism>
<accession>U9TEU9</accession>
<proteinExistence type="predicted"/>
<feature type="non-terminal residue" evidence="1">
    <location>
        <position position="1"/>
    </location>
</feature>
<evidence type="ECO:0008006" key="2">
    <source>
        <dbReference type="Google" id="ProtNLM"/>
    </source>
</evidence>
<gene>
    <name evidence="1" type="ORF">GLOINDRAFT_33877</name>
</gene>
<sequence>KVIDTEHAILTSRKRGPFFGHGNSDFELLYRDKLGQCSKNGYEKAIRQSNEYFEVDDYEVFKVIYSEISENKYKMKILDKELNDISDIENLRLVVKFYVVCIFSTEEGFVDAGFGLLLLLRTVYF</sequence>
<dbReference type="AlphaFoldDB" id="U9TEU9"/>
<protein>
    <recommendedName>
        <fullName evidence="2">TLDc domain-containing protein</fullName>
    </recommendedName>
</protein>
<dbReference type="EMBL" id="KI291315">
    <property type="protein sequence ID" value="ESA06674.1"/>
    <property type="molecule type" value="Genomic_DNA"/>
</dbReference>
<evidence type="ECO:0000313" key="1">
    <source>
        <dbReference type="EMBL" id="ESA06674.1"/>
    </source>
</evidence>
<name>U9TEU9_RHIID</name>
<reference evidence="1" key="1">
    <citation type="submission" date="2013-07" db="EMBL/GenBank/DDBJ databases">
        <title>The genome of an arbuscular mycorrhizal fungus provides insights into the evolution of the oldest plant symbiosis.</title>
        <authorList>
            <consortium name="DOE Joint Genome Institute"/>
            <person name="Tisserant E."/>
            <person name="Malbreil M."/>
            <person name="Kuo A."/>
            <person name="Kohler A."/>
            <person name="Symeonidi A."/>
            <person name="Balestrini R."/>
            <person name="Charron P."/>
            <person name="Duensing N."/>
            <person name="Frei-dit-Frey N."/>
            <person name="Gianinazzi-Pearson V."/>
            <person name="Gilbert B."/>
            <person name="Handa Y."/>
            <person name="Hijri M."/>
            <person name="Kaul R."/>
            <person name="Kawaguchi M."/>
            <person name="Krajinski F."/>
            <person name="Lammers P."/>
            <person name="Lapierre D."/>
            <person name="Masclaux F.G."/>
            <person name="Murat C."/>
            <person name="Morin E."/>
            <person name="Ndikumana S."/>
            <person name="Pagni M."/>
            <person name="Petitpierre D."/>
            <person name="Requena N."/>
            <person name="Rosikiewicz P."/>
            <person name="Riley R."/>
            <person name="Saito K."/>
            <person name="San Clemente H."/>
            <person name="Shapiro H."/>
            <person name="van Tuinen D."/>
            <person name="Becard G."/>
            <person name="Bonfante P."/>
            <person name="Paszkowski U."/>
            <person name="Shachar-Hill Y."/>
            <person name="Young J.P."/>
            <person name="Sanders I.R."/>
            <person name="Henrissat B."/>
            <person name="Rensing S.A."/>
            <person name="Grigoriev I.V."/>
            <person name="Corradi N."/>
            <person name="Roux C."/>
            <person name="Martin F."/>
        </authorList>
    </citation>
    <scope>NUCLEOTIDE SEQUENCE</scope>
    <source>
        <strain evidence="1">DAOM 197198</strain>
    </source>
</reference>
<dbReference type="HOGENOM" id="CLU_1998059_0_0_1"/>